<dbReference type="Proteomes" id="UP000578686">
    <property type="component" value="Unassembled WGS sequence"/>
</dbReference>
<dbReference type="PANTHER" id="PTHR46417">
    <property type="entry name" value="TRNA (GUANINE-N(1)-)-METHYLTRANSFERASE"/>
    <property type="match status" value="1"/>
</dbReference>
<feature type="compositionally biased region" description="Low complexity" evidence="17">
    <location>
        <begin position="79"/>
        <end position="97"/>
    </location>
</feature>
<dbReference type="HAMAP" id="MF_00605">
    <property type="entry name" value="TrmD"/>
    <property type="match status" value="1"/>
</dbReference>
<comment type="subcellular location">
    <subcellularLocation>
        <location evidence="2 15">Cytoplasm</location>
    </subcellularLocation>
</comment>
<comment type="catalytic activity">
    <reaction evidence="14 15">
        <text>guanosine(37) in tRNA + S-adenosyl-L-methionine = N(1)-methylguanosine(37) in tRNA + S-adenosyl-L-homocysteine + H(+)</text>
        <dbReference type="Rhea" id="RHEA:36899"/>
        <dbReference type="Rhea" id="RHEA-COMP:10145"/>
        <dbReference type="Rhea" id="RHEA-COMP:10147"/>
        <dbReference type="ChEBI" id="CHEBI:15378"/>
        <dbReference type="ChEBI" id="CHEBI:57856"/>
        <dbReference type="ChEBI" id="CHEBI:59789"/>
        <dbReference type="ChEBI" id="CHEBI:73542"/>
        <dbReference type="ChEBI" id="CHEBI:74269"/>
        <dbReference type="EC" id="2.1.1.228"/>
    </reaction>
</comment>
<keyword evidence="7 15" id="KW-0963">Cytoplasm</keyword>
<keyword evidence="20" id="KW-1185">Reference proteome</keyword>
<evidence type="ECO:0000256" key="9">
    <source>
        <dbReference type="ARBA" id="ARBA00022679"/>
    </source>
</evidence>
<sequence>MRVDVITIFPEYLTPLDVSLVGKARRRGLLDVRVHDLREWTHDRHRTVDDTPYGGGPGMVMKPEPWGEALDEVTGGFGAEEPAPGPEAAGTPAPVGAPRPVLVVPTPSGTPFTQRIAAELAEEEWLVFTPARYEGIDRRVIDAYARRMEVRELSVGDYVLAGGEAPVLVMVEAVARLLPGVLGNAESHRDDSFADGAMASLLEGPVYTKPLEWRGHEVPEVLLSGHHGRISRWRRDEALRRTARNRPELLRVVDVETTDRADRATLAELGWVPRADGRFGSTEDDVEE</sequence>
<keyword evidence="10 15" id="KW-0949">S-adenosyl-L-methionine</keyword>
<dbReference type="PANTHER" id="PTHR46417:SF1">
    <property type="entry name" value="TRNA (GUANINE-N(1)-)-METHYLTRANSFERASE"/>
    <property type="match status" value="1"/>
</dbReference>
<feature type="binding site" evidence="15 16">
    <location>
        <begin position="155"/>
        <end position="160"/>
    </location>
    <ligand>
        <name>S-adenosyl-L-methionine</name>
        <dbReference type="ChEBI" id="CHEBI:59789"/>
    </ligand>
</feature>
<keyword evidence="11 15" id="KW-0819">tRNA processing</keyword>
<evidence type="ECO:0000313" key="19">
    <source>
        <dbReference type="EMBL" id="NJQ04558.1"/>
    </source>
</evidence>
<gene>
    <name evidence="15 19" type="primary">trmD</name>
    <name evidence="19" type="ORF">HCN56_02905</name>
</gene>
<evidence type="ECO:0000256" key="13">
    <source>
        <dbReference type="ARBA" id="ARBA00033392"/>
    </source>
</evidence>
<dbReference type="InterPro" id="IPR023148">
    <property type="entry name" value="tRNA_m1G_MeTrfase_C_sf"/>
</dbReference>
<dbReference type="InterPro" id="IPR002649">
    <property type="entry name" value="tRNA_m1G_MeTrfase_TrmD"/>
</dbReference>
<evidence type="ECO:0000256" key="11">
    <source>
        <dbReference type="ARBA" id="ARBA00022694"/>
    </source>
</evidence>
<evidence type="ECO:0000256" key="14">
    <source>
        <dbReference type="ARBA" id="ARBA00047783"/>
    </source>
</evidence>
<dbReference type="PIRSF" id="PIRSF000386">
    <property type="entry name" value="tRNA_mtase"/>
    <property type="match status" value="1"/>
</dbReference>
<feature type="region of interest" description="Disordered" evidence="17">
    <location>
        <begin position="74"/>
        <end position="97"/>
    </location>
</feature>
<evidence type="ECO:0000256" key="12">
    <source>
        <dbReference type="ARBA" id="ARBA00029736"/>
    </source>
</evidence>
<comment type="caution">
    <text evidence="19">The sequence shown here is derived from an EMBL/GenBank/DDBJ whole genome shotgun (WGS) entry which is preliminary data.</text>
</comment>
<dbReference type="InterPro" id="IPR029028">
    <property type="entry name" value="Alpha/beta_knot_MTases"/>
</dbReference>
<organism evidence="19 20">
    <name type="scientific">Streptomyces lonarensis</name>
    <dbReference type="NCBI Taxonomy" id="700599"/>
    <lineage>
        <taxon>Bacteria</taxon>
        <taxon>Bacillati</taxon>
        <taxon>Actinomycetota</taxon>
        <taxon>Actinomycetes</taxon>
        <taxon>Kitasatosporales</taxon>
        <taxon>Streptomycetaceae</taxon>
        <taxon>Streptomyces</taxon>
    </lineage>
</organism>
<evidence type="ECO:0000256" key="2">
    <source>
        <dbReference type="ARBA" id="ARBA00004496"/>
    </source>
</evidence>
<name>A0A7X6HXH4_9ACTN</name>
<dbReference type="RefSeq" id="WP_167967856.1">
    <property type="nucleotide sequence ID" value="NZ_BHZG01000033.1"/>
</dbReference>
<comment type="subunit">
    <text evidence="4 15">Homodimer.</text>
</comment>
<dbReference type="EMBL" id="JAAVJD010000009">
    <property type="protein sequence ID" value="NJQ04558.1"/>
    <property type="molecule type" value="Genomic_DNA"/>
</dbReference>
<evidence type="ECO:0000256" key="16">
    <source>
        <dbReference type="PIRSR" id="PIRSR000386-1"/>
    </source>
</evidence>
<feature type="domain" description="tRNA methyltransferase TRMD/TRM10-type" evidence="18">
    <location>
        <begin position="1"/>
        <end position="250"/>
    </location>
</feature>
<keyword evidence="9 15" id="KW-0808">Transferase</keyword>
<evidence type="ECO:0000256" key="8">
    <source>
        <dbReference type="ARBA" id="ARBA00022603"/>
    </source>
</evidence>
<evidence type="ECO:0000256" key="17">
    <source>
        <dbReference type="SAM" id="MobiDB-lite"/>
    </source>
</evidence>
<proteinExistence type="inferred from homology"/>
<comment type="similarity">
    <text evidence="3 15">Belongs to the RNA methyltransferase TrmD family.</text>
</comment>
<dbReference type="InterPro" id="IPR016009">
    <property type="entry name" value="tRNA_MeTrfase_TRMD/TRM10"/>
</dbReference>
<evidence type="ECO:0000256" key="15">
    <source>
        <dbReference type="HAMAP-Rule" id="MF_00605"/>
    </source>
</evidence>
<evidence type="ECO:0000256" key="10">
    <source>
        <dbReference type="ARBA" id="ARBA00022691"/>
    </source>
</evidence>
<dbReference type="SUPFAM" id="SSF75217">
    <property type="entry name" value="alpha/beta knot"/>
    <property type="match status" value="1"/>
</dbReference>
<evidence type="ECO:0000313" key="20">
    <source>
        <dbReference type="Proteomes" id="UP000578686"/>
    </source>
</evidence>
<evidence type="ECO:0000256" key="1">
    <source>
        <dbReference type="ARBA" id="ARBA00002634"/>
    </source>
</evidence>
<dbReference type="Pfam" id="PF01746">
    <property type="entry name" value="tRNA_m1G_MT"/>
    <property type="match status" value="1"/>
</dbReference>
<dbReference type="NCBIfam" id="NF000648">
    <property type="entry name" value="PRK00026.1"/>
    <property type="match status" value="1"/>
</dbReference>
<evidence type="ECO:0000256" key="7">
    <source>
        <dbReference type="ARBA" id="ARBA00022490"/>
    </source>
</evidence>
<dbReference type="AlphaFoldDB" id="A0A7X6HXH4"/>
<dbReference type="CDD" id="cd18080">
    <property type="entry name" value="TrmD-like"/>
    <property type="match status" value="1"/>
</dbReference>
<keyword evidence="8 15" id="KW-0489">Methyltransferase</keyword>
<dbReference type="GO" id="GO:0002939">
    <property type="term" value="P:tRNA N1-guanine methylation"/>
    <property type="evidence" value="ECO:0007669"/>
    <property type="project" value="TreeGrafter"/>
</dbReference>
<evidence type="ECO:0000259" key="18">
    <source>
        <dbReference type="Pfam" id="PF01746"/>
    </source>
</evidence>
<dbReference type="FunFam" id="1.10.1270.20:FF:000002">
    <property type="entry name" value="tRNA (guanine-N(1)-)-methyltransferase"/>
    <property type="match status" value="1"/>
</dbReference>
<dbReference type="InterPro" id="IPR029026">
    <property type="entry name" value="tRNA_m1G_MTases_N"/>
</dbReference>
<evidence type="ECO:0000256" key="4">
    <source>
        <dbReference type="ARBA" id="ARBA00011738"/>
    </source>
</evidence>
<dbReference type="EC" id="2.1.1.228" evidence="5 15"/>
<dbReference type="GO" id="GO:0005829">
    <property type="term" value="C:cytosol"/>
    <property type="evidence" value="ECO:0007669"/>
    <property type="project" value="TreeGrafter"/>
</dbReference>
<dbReference type="GO" id="GO:0052906">
    <property type="term" value="F:tRNA (guanine(37)-N1)-methyltransferase activity"/>
    <property type="evidence" value="ECO:0007669"/>
    <property type="project" value="UniProtKB-UniRule"/>
</dbReference>
<evidence type="ECO:0000256" key="6">
    <source>
        <dbReference type="ARBA" id="ARBA00014679"/>
    </source>
</evidence>
<protein>
    <recommendedName>
        <fullName evidence="6 15">tRNA (guanine-N(1)-)-methyltransferase</fullName>
        <ecNumber evidence="5 15">2.1.1.228</ecNumber>
    </recommendedName>
    <alternativeName>
        <fullName evidence="12 15">M1G-methyltransferase</fullName>
    </alternativeName>
    <alternativeName>
        <fullName evidence="13 15">tRNA [GM37] methyltransferase</fullName>
    </alternativeName>
</protein>
<comment type="caution">
    <text evidence="15">Lacks conserved residue(s) required for the propagation of feature annotation.</text>
</comment>
<evidence type="ECO:0000256" key="3">
    <source>
        <dbReference type="ARBA" id="ARBA00007630"/>
    </source>
</evidence>
<accession>A0A7X6HXH4</accession>
<dbReference type="Gene3D" id="3.40.1280.10">
    <property type="match status" value="1"/>
</dbReference>
<dbReference type="FunFam" id="3.40.1280.10:FF:000001">
    <property type="entry name" value="tRNA (guanine-N(1)-)-methyltransferase"/>
    <property type="match status" value="1"/>
</dbReference>
<reference evidence="19 20" key="1">
    <citation type="submission" date="2020-03" db="EMBL/GenBank/DDBJ databases">
        <title>Draft genome of Streptomyces sp. ventii, isolated from the Axial Seamount in the Pacific Ocean, and resequencing of the two type strains Streptomyces lonarensis strain NCL 716 and Streptomyces bohaiensis strain 11A07.</title>
        <authorList>
            <person name="Loughran R.M."/>
            <person name="Pfannmuller K.M."/>
            <person name="Wasson B.J."/>
            <person name="Deadmond M.C."/>
            <person name="Paddock B.E."/>
            <person name="Koyack M.J."/>
            <person name="Gallegos D.A."/>
            <person name="Mitchell E.A."/>
            <person name="Ushijima B."/>
            <person name="Saw J.H."/>
            <person name="Mcphail K.L."/>
            <person name="Videau P."/>
        </authorList>
    </citation>
    <scope>NUCLEOTIDE SEQUENCE [LARGE SCALE GENOMIC DNA]</scope>
    <source>
        <strain evidence="19 20">NCL716</strain>
    </source>
</reference>
<comment type="function">
    <text evidence="1 15">Specifically methylates guanosine-37 in various tRNAs.</text>
</comment>
<dbReference type="Gene3D" id="1.10.1270.20">
    <property type="entry name" value="tRNA(m1g37)methyltransferase, domain 2"/>
    <property type="match status" value="1"/>
</dbReference>
<evidence type="ECO:0000256" key="5">
    <source>
        <dbReference type="ARBA" id="ARBA00012807"/>
    </source>
</evidence>